<protein>
    <submittedName>
        <fullName evidence="6">Putative ATP-dependent helicase YpvA</fullName>
    </submittedName>
</protein>
<dbReference type="SUPFAM" id="SSF52540">
    <property type="entry name" value="P-loop containing nucleoside triphosphate hydrolases"/>
    <property type="match status" value="1"/>
</dbReference>
<organism evidence="6 7">
    <name type="scientific">Anaeromicropila herbilytica</name>
    <dbReference type="NCBI Taxonomy" id="2785025"/>
    <lineage>
        <taxon>Bacteria</taxon>
        <taxon>Bacillati</taxon>
        <taxon>Bacillota</taxon>
        <taxon>Clostridia</taxon>
        <taxon>Lachnospirales</taxon>
        <taxon>Lachnospiraceae</taxon>
        <taxon>Anaeromicropila</taxon>
    </lineage>
</organism>
<dbReference type="InterPro" id="IPR006555">
    <property type="entry name" value="ATP-dep_Helicase_C"/>
</dbReference>
<dbReference type="GO" id="GO:0006139">
    <property type="term" value="P:nucleobase-containing compound metabolic process"/>
    <property type="evidence" value="ECO:0007669"/>
    <property type="project" value="InterPro"/>
</dbReference>
<dbReference type="Proteomes" id="UP000595897">
    <property type="component" value="Chromosome"/>
</dbReference>
<dbReference type="InterPro" id="IPR027417">
    <property type="entry name" value="P-loop_NTPase"/>
</dbReference>
<dbReference type="Gene3D" id="3.40.50.300">
    <property type="entry name" value="P-loop containing nucleotide triphosphate hydrolases"/>
    <property type="match status" value="2"/>
</dbReference>
<name>A0A7R7EML0_9FIRM</name>
<feature type="domain" description="Helicase ATP-binding" evidence="5">
    <location>
        <begin position="30"/>
        <end position="320"/>
    </location>
</feature>
<dbReference type="AlphaFoldDB" id="A0A7R7EML0"/>
<dbReference type="GO" id="GO:0003676">
    <property type="term" value="F:nucleic acid binding"/>
    <property type="evidence" value="ECO:0007669"/>
    <property type="project" value="InterPro"/>
</dbReference>
<dbReference type="KEGG" id="ahb:bsdtb5_29410"/>
<dbReference type="SMART" id="SM00491">
    <property type="entry name" value="HELICc2"/>
    <property type="match status" value="1"/>
</dbReference>
<dbReference type="PROSITE" id="PS51193">
    <property type="entry name" value="HELICASE_ATP_BIND_2"/>
    <property type="match status" value="1"/>
</dbReference>
<keyword evidence="7" id="KW-1185">Reference proteome</keyword>
<evidence type="ECO:0000313" key="7">
    <source>
        <dbReference type="Proteomes" id="UP000595897"/>
    </source>
</evidence>
<gene>
    <name evidence="6" type="primary">ypvA</name>
    <name evidence="6" type="ORF">bsdtb5_29410</name>
</gene>
<evidence type="ECO:0000313" key="6">
    <source>
        <dbReference type="EMBL" id="BCN31646.1"/>
    </source>
</evidence>
<reference evidence="6 7" key="1">
    <citation type="submission" date="2020-11" db="EMBL/GenBank/DDBJ databases">
        <title>Draft genome sequencing of a Lachnospiraceae strain isolated from anoxic soil subjected to BSD treatment.</title>
        <authorList>
            <person name="Uek A."/>
            <person name="Tonouchi A."/>
        </authorList>
    </citation>
    <scope>NUCLEOTIDE SEQUENCE [LARGE SCALE GENOMIC DNA]</scope>
    <source>
        <strain evidence="6 7">TB5</strain>
    </source>
</reference>
<evidence type="ECO:0000256" key="2">
    <source>
        <dbReference type="ARBA" id="ARBA00022801"/>
    </source>
</evidence>
<dbReference type="GO" id="GO:0005524">
    <property type="term" value="F:ATP binding"/>
    <property type="evidence" value="ECO:0007669"/>
    <property type="project" value="UniProtKB-KW"/>
</dbReference>
<keyword evidence="1" id="KW-0547">Nucleotide-binding</keyword>
<sequence length="642" mass="72479">MCARIKEPFEYTNRQDFHEKLVEWIGDVLYDLLPEHGYEIRDEQIFTAFQIADAFCGKKTHLAEAGLGTGKTFAYLLSAIPYARFRKKPVVIACATTALQEQLAGDKGDIKTLFKLLGLDIDSRMAKDPHQYICDEKASEFIADIGEKSDELEAWMSTTILGERSEIPTIPDHIWKKISWDESMSCETCDNRGYCKLMKAREAYRMAGDLIIVDHETFFQDLWSREERIADDKLPILPNYSAVIFDEGHKVLLPAAMKAGHQINQEEIQNMITSFEEIQGVRYSLGAITIALEKISGEFFMNLSQSLIKAESTERLSIRCSDTLLKSADAFRKALDHLLLELQIEQELYINSLSTTQIQVFEGLIERTIFALNRFIKNNGTNVITWVDAKDGAFWVVPRNLSDLLNSHLFTKGLPVVFTSATLSNEGNFDYMIRTFGLKNPSKSSVGSPFEIEDKVVVDLSQVTIETKDNVKKRIEKMVSLLNKNEGRALVLANSLKEVQKIRKKLEGYQFPFTILWEDKADRGYLLRKFKEDEISVLIGANFWEGIDVPGDALTLVIIWQLPFPALDPLIEAQRNDALAQGLDPVTTVDYAEMGLKLKQGCGRLIRSKEDKGAIIFLDAVKGTDWEKVVMGALPTGAGIKK</sequence>
<dbReference type="GO" id="GO:0016818">
    <property type="term" value="F:hydrolase activity, acting on acid anhydrides, in phosphorus-containing anhydrides"/>
    <property type="evidence" value="ECO:0007669"/>
    <property type="project" value="InterPro"/>
</dbReference>
<dbReference type="PANTHER" id="PTHR11472">
    <property type="entry name" value="DNA REPAIR DEAD HELICASE RAD3/XP-D SUBFAMILY MEMBER"/>
    <property type="match status" value="1"/>
</dbReference>
<dbReference type="EMBL" id="AP024169">
    <property type="protein sequence ID" value="BCN31646.1"/>
    <property type="molecule type" value="Genomic_DNA"/>
</dbReference>
<dbReference type="RefSeq" id="WP_271712753.1">
    <property type="nucleotide sequence ID" value="NZ_AP024169.1"/>
</dbReference>
<dbReference type="GO" id="GO:0003678">
    <property type="term" value="F:DNA helicase activity"/>
    <property type="evidence" value="ECO:0007669"/>
    <property type="project" value="TreeGrafter"/>
</dbReference>
<dbReference type="InterPro" id="IPR045028">
    <property type="entry name" value="DinG/Rad3-like"/>
</dbReference>
<dbReference type="PANTHER" id="PTHR11472:SF57">
    <property type="entry name" value="ATP-DEPENDENT HELICASE YPVA-RELATED"/>
    <property type="match status" value="1"/>
</dbReference>
<evidence type="ECO:0000259" key="5">
    <source>
        <dbReference type="PROSITE" id="PS51193"/>
    </source>
</evidence>
<keyword evidence="6" id="KW-0347">Helicase</keyword>
<accession>A0A7R7EML0</accession>
<evidence type="ECO:0000256" key="3">
    <source>
        <dbReference type="ARBA" id="ARBA00022840"/>
    </source>
</evidence>
<comment type="similarity">
    <text evidence="4">Belongs to the helicase family. DinG subfamily.</text>
</comment>
<keyword evidence="3" id="KW-0067">ATP-binding</keyword>
<proteinExistence type="inferred from homology"/>
<evidence type="ECO:0000256" key="1">
    <source>
        <dbReference type="ARBA" id="ARBA00022741"/>
    </source>
</evidence>
<evidence type="ECO:0000256" key="4">
    <source>
        <dbReference type="ARBA" id="ARBA00038058"/>
    </source>
</evidence>
<dbReference type="Pfam" id="PF13307">
    <property type="entry name" value="Helicase_C_2"/>
    <property type="match status" value="1"/>
</dbReference>
<keyword evidence="2" id="KW-0378">Hydrolase</keyword>
<dbReference type="InterPro" id="IPR014013">
    <property type="entry name" value="Helic_SF1/SF2_ATP-bd_DinG/Rad3"/>
</dbReference>